<feature type="chain" id="PRO_5035755586" evidence="3">
    <location>
        <begin position="22"/>
        <end position="234"/>
    </location>
</feature>
<organism evidence="5 6">
    <name type="scientific">Pararge aegeria aegeria</name>
    <dbReference type="NCBI Taxonomy" id="348720"/>
    <lineage>
        <taxon>Eukaryota</taxon>
        <taxon>Metazoa</taxon>
        <taxon>Ecdysozoa</taxon>
        <taxon>Arthropoda</taxon>
        <taxon>Hexapoda</taxon>
        <taxon>Insecta</taxon>
        <taxon>Pterygota</taxon>
        <taxon>Neoptera</taxon>
        <taxon>Endopterygota</taxon>
        <taxon>Lepidoptera</taxon>
        <taxon>Glossata</taxon>
        <taxon>Ditrysia</taxon>
        <taxon>Papilionoidea</taxon>
        <taxon>Nymphalidae</taxon>
        <taxon>Satyrinae</taxon>
        <taxon>Satyrini</taxon>
        <taxon>Parargina</taxon>
        <taxon>Pararge</taxon>
    </lineage>
</organism>
<keyword evidence="1" id="KW-0646">Protease inhibitor</keyword>
<dbReference type="Proteomes" id="UP000838756">
    <property type="component" value="Unassembled WGS sequence"/>
</dbReference>
<proteinExistence type="predicted"/>
<comment type="caution">
    <text evidence="5">The sequence shown here is derived from an EMBL/GenBank/DDBJ whole genome shotgun (WGS) entry which is preliminary data.</text>
</comment>
<dbReference type="AlphaFoldDB" id="A0A8S4SKV1"/>
<accession>A0A8S4SKV1</accession>
<feature type="domain" description="TIL" evidence="4">
    <location>
        <begin position="88"/>
        <end position="143"/>
    </location>
</feature>
<keyword evidence="6" id="KW-1185">Reference proteome</keyword>
<feature type="domain" description="TIL" evidence="4">
    <location>
        <begin position="25"/>
        <end position="85"/>
    </location>
</feature>
<evidence type="ECO:0000256" key="3">
    <source>
        <dbReference type="SAM" id="SignalP"/>
    </source>
</evidence>
<sequence>MRNVVLSVSFLVFLLASQSFGTLQCSRLNEIRECVRECPPEKSCKNKDIKFSCLHDDKKSCQLKCVCKEGFYRNYDGDCVSNQACDRCPALNEVFNCGSACDTTCATLNQRCPILNIKCNEKCYCRRGYARNDKDICIPISECNHVNSHGNAVRSARSANEHEYDSNYSICGPNEEYQKCKTACPPDTCISLVAKYKCVSNPPCVPGCVCKSSFLRAKPNSPCIPMRQCQELAN</sequence>
<dbReference type="EMBL" id="CAKXAJ010026495">
    <property type="protein sequence ID" value="CAH2269124.1"/>
    <property type="molecule type" value="Genomic_DNA"/>
</dbReference>
<dbReference type="OrthoDB" id="6236007at2759"/>
<feature type="signal peptide" evidence="3">
    <location>
        <begin position="1"/>
        <end position="21"/>
    </location>
</feature>
<dbReference type="InterPro" id="IPR036084">
    <property type="entry name" value="Ser_inhib-like_sf"/>
</dbReference>
<keyword evidence="3" id="KW-0732">Signal</keyword>
<dbReference type="Gene3D" id="2.10.25.10">
    <property type="entry name" value="Laminin"/>
    <property type="match status" value="3"/>
</dbReference>
<dbReference type="CDD" id="cd19941">
    <property type="entry name" value="TIL"/>
    <property type="match status" value="3"/>
</dbReference>
<dbReference type="FunFam" id="2.10.25.10:FF:000674">
    <property type="entry name" value="Mucin-2"/>
    <property type="match status" value="1"/>
</dbReference>
<dbReference type="PANTHER" id="PTHR23259:SF70">
    <property type="entry name" value="ACCESSORY GLAND PROTEIN ACP62F-RELATED"/>
    <property type="match status" value="1"/>
</dbReference>
<gene>
    <name evidence="5" type="primary">jg17339</name>
    <name evidence="5" type="ORF">PAEG_LOCUS27410</name>
</gene>
<name>A0A8S4SKV1_9NEOP</name>
<dbReference type="InterPro" id="IPR002919">
    <property type="entry name" value="TIL_dom"/>
</dbReference>
<keyword evidence="2" id="KW-1015">Disulfide bond</keyword>
<evidence type="ECO:0000256" key="2">
    <source>
        <dbReference type="ARBA" id="ARBA00023157"/>
    </source>
</evidence>
<dbReference type="SUPFAM" id="SSF57567">
    <property type="entry name" value="Serine protease inhibitors"/>
    <property type="match status" value="3"/>
</dbReference>
<dbReference type="Pfam" id="PF01826">
    <property type="entry name" value="TIL"/>
    <property type="match status" value="3"/>
</dbReference>
<reference evidence="5" key="1">
    <citation type="submission" date="2022-03" db="EMBL/GenBank/DDBJ databases">
        <authorList>
            <person name="Lindestad O."/>
        </authorList>
    </citation>
    <scope>NUCLEOTIDE SEQUENCE</scope>
</reference>
<evidence type="ECO:0000256" key="1">
    <source>
        <dbReference type="ARBA" id="ARBA00022690"/>
    </source>
</evidence>
<evidence type="ECO:0000313" key="6">
    <source>
        <dbReference type="Proteomes" id="UP000838756"/>
    </source>
</evidence>
<dbReference type="PANTHER" id="PTHR23259">
    <property type="entry name" value="RIDDLE"/>
    <property type="match status" value="1"/>
</dbReference>
<dbReference type="GO" id="GO:0030414">
    <property type="term" value="F:peptidase inhibitor activity"/>
    <property type="evidence" value="ECO:0007669"/>
    <property type="project" value="UniProtKB-KW"/>
</dbReference>
<protein>
    <submittedName>
        <fullName evidence="5">Jg17339 protein</fullName>
    </submittedName>
</protein>
<evidence type="ECO:0000313" key="5">
    <source>
        <dbReference type="EMBL" id="CAH2269124.1"/>
    </source>
</evidence>
<evidence type="ECO:0000259" key="4">
    <source>
        <dbReference type="Pfam" id="PF01826"/>
    </source>
</evidence>
<dbReference type="InterPro" id="IPR051368">
    <property type="entry name" value="SerProtInhib-TIL_Domain"/>
</dbReference>
<feature type="domain" description="TIL" evidence="4">
    <location>
        <begin position="171"/>
        <end position="229"/>
    </location>
</feature>